<feature type="region of interest" description="Disordered" evidence="2">
    <location>
        <begin position="1"/>
        <end position="23"/>
    </location>
</feature>
<reference evidence="3 8" key="4">
    <citation type="submission" date="2019-01" db="EMBL/GenBank/DDBJ databases">
        <title>Comparative genomic analysis of Brevibacterium aurantiacum sheds light on its evolution and its adaptation to smear-ripened cheeses.</title>
        <authorList>
            <person name="Moineau S."/>
        </authorList>
    </citation>
    <scope>NUCLEOTIDE SEQUENCE [LARGE SCALE GENOMIC DNA]</scope>
    <source>
        <strain evidence="3 8">SMQ-1420</strain>
    </source>
</reference>
<evidence type="ECO:0000256" key="2">
    <source>
        <dbReference type="SAM" id="MobiDB-lite"/>
    </source>
</evidence>
<dbReference type="GeneID" id="60906106"/>
<organism evidence="4 6">
    <name type="scientific">Brevibacterium aurantiacum</name>
    <dbReference type="NCBI Taxonomy" id="273384"/>
    <lineage>
        <taxon>Bacteria</taxon>
        <taxon>Bacillati</taxon>
        <taxon>Actinomycetota</taxon>
        <taxon>Actinomycetes</taxon>
        <taxon>Micrococcales</taxon>
        <taxon>Brevibacteriaceae</taxon>
        <taxon>Brevibacterium</taxon>
    </lineage>
</organism>
<evidence type="ECO:0000313" key="7">
    <source>
        <dbReference type="Proteomes" id="UP000234327"/>
    </source>
</evidence>
<evidence type="ECO:0000313" key="8">
    <source>
        <dbReference type="Proteomes" id="UP000282731"/>
    </source>
</evidence>
<evidence type="ECO:0000313" key="5">
    <source>
        <dbReference type="EMBL" id="SMX88832.1"/>
    </source>
</evidence>
<evidence type="ECO:0000313" key="3">
    <source>
        <dbReference type="EMBL" id="AZT97149.1"/>
    </source>
</evidence>
<feature type="compositionally biased region" description="Polar residues" evidence="2">
    <location>
        <begin position="1"/>
        <end position="15"/>
    </location>
</feature>
<dbReference type="InterPro" id="IPR013762">
    <property type="entry name" value="Integrase-like_cat_sf"/>
</dbReference>
<dbReference type="Proteomes" id="UP000282731">
    <property type="component" value="Chromosome"/>
</dbReference>
<evidence type="ECO:0000256" key="1">
    <source>
        <dbReference type="ARBA" id="ARBA00023172"/>
    </source>
</evidence>
<sequence length="416" mass="46028">MSTSRAPLQPGQSSIDRVPPRPHRGGYALDWSLRLYDGTTVRKRTQGRTKGEVRARAREAARELLATGQGAAWKTSDDIGAFIEQVSRPMITESPSLRDSTKTRYLQPLDLILGRCGRHPHKAALAGMSIVTAGTYRRLHACLQDIARTHGTGTADHARAVLSKYILRPLVREGVLSGNPLAGERLDLDRSLTSAKASRGGVAIDAAAHERLLVGLLAMDTAEGVAAPRRGPVTREARVARRENVRIATLIQMTMGLRITEVRTLTWDRVLEVQGSPSIAVPSEIAKNHTSRVVPFLDPRVIEVVEAHRQACEGIGYVIGSPADRTKLWDKDNAQKAIAELYKEWAVEYEIPELMTERSHVWRATLNTMYLDRVPEVARTAFFGHTAAVSREHYTDLGQVGPMLLEAQRRRTESTH</sequence>
<dbReference type="GO" id="GO:0006310">
    <property type="term" value="P:DNA recombination"/>
    <property type="evidence" value="ECO:0007669"/>
    <property type="project" value="UniProtKB-KW"/>
</dbReference>
<dbReference type="SUPFAM" id="SSF56349">
    <property type="entry name" value="DNA breaking-rejoining enzymes"/>
    <property type="match status" value="1"/>
</dbReference>
<dbReference type="Proteomes" id="UP000234327">
    <property type="component" value="Unassembled WGS sequence"/>
</dbReference>
<accession>A0A2H1JP29</accession>
<reference evidence="4 6" key="1">
    <citation type="journal article" date="2017" name="Elife">
        <title>Extensive horizontal gene transfer in cheese-associated bacteria.</title>
        <authorList>
            <person name="Bonham K.S."/>
            <person name="Wolfe B.E."/>
            <person name="Dutton R.J."/>
        </authorList>
    </citation>
    <scope>NUCLEOTIDE SEQUENCE [LARGE SCALE GENOMIC DNA]</scope>
    <source>
        <strain evidence="4 6">738_8</strain>
    </source>
</reference>
<keyword evidence="1" id="KW-0233">DNA recombination</keyword>
<evidence type="ECO:0008006" key="9">
    <source>
        <dbReference type="Google" id="ProtNLM"/>
    </source>
</evidence>
<gene>
    <name evidence="5" type="ORF">BAURA63_02444</name>
    <name evidence="4" type="ORF">CIK59_10025</name>
    <name evidence="3" type="ORF">CXR27_09160</name>
</gene>
<dbReference type="GO" id="GO:0003677">
    <property type="term" value="F:DNA binding"/>
    <property type="evidence" value="ECO:0007669"/>
    <property type="project" value="InterPro"/>
</dbReference>
<reference evidence="5 7" key="2">
    <citation type="submission" date="2017-03" db="EMBL/GenBank/DDBJ databases">
        <authorList>
            <person name="Afonso C.L."/>
            <person name="Miller P.J."/>
            <person name="Scott M.A."/>
            <person name="Spackman E."/>
            <person name="Goraichik I."/>
            <person name="Dimitrov K.M."/>
            <person name="Suarez D.L."/>
            <person name="Swayne D.E."/>
        </authorList>
    </citation>
    <scope>NUCLEOTIDE SEQUENCE [LARGE SCALE GENOMIC DNA]</scope>
    <source>
        <strain evidence="5">6</strain>
        <strain evidence="7">6(3)</strain>
    </source>
</reference>
<dbReference type="Gene3D" id="1.10.443.10">
    <property type="entry name" value="Intergrase catalytic core"/>
    <property type="match status" value="1"/>
</dbReference>
<proteinExistence type="predicted"/>
<dbReference type="EMBL" id="FXYZ01000010">
    <property type="protein sequence ID" value="SMX88832.1"/>
    <property type="molecule type" value="Genomic_DNA"/>
</dbReference>
<dbReference type="EMBL" id="CP025334">
    <property type="protein sequence ID" value="AZT97149.1"/>
    <property type="molecule type" value="Genomic_DNA"/>
</dbReference>
<accession>A0A2A3ZQF4</accession>
<dbReference type="GO" id="GO:0015074">
    <property type="term" value="P:DNA integration"/>
    <property type="evidence" value="ECO:0007669"/>
    <property type="project" value="InterPro"/>
</dbReference>
<reference evidence="3 8" key="3">
    <citation type="submission" date="2017-12" db="EMBL/GenBank/DDBJ databases">
        <authorList>
            <person name="Levesque S."/>
        </authorList>
    </citation>
    <scope>NUCLEOTIDE SEQUENCE [LARGE SCALE GENOMIC DNA]</scope>
    <source>
        <strain evidence="3 8">SMQ-1420</strain>
    </source>
</reference>
<dbReference type="EMBL" id="NRHA01000012">
    <property type="protein sequence ID" value="PCC53615.1"/>
    <property type="molecule type" value="Genomic_DNA"/>
</dbReference>
<protein>
    <recommendedName>
        <fullName evidence="9">Tyr recombinase domain-containing protein</fullName>
    </recommendedName>
</protein>
<dbReference type="RefSeq" id="WP_101598497.1">
    <property type="nucleotide sequence ID" value="NZ_CP025333.1"/>
</dbReference>
<dbReference type="AlphaFoldDB" id="A0A2A3ZQF4"/>
<evidence type="ECO:0000313" key="4">
    <source>
        <dbReference type="EMBL" id="PCC53615.1"/>
    </source>
</evidence>
<name>A0A2A3ZQF4_BREAU</name>
<evidence type="ECO:0000313" key="6">
    <source>
        <dbReference type="Proteomes" id="UP000217881"/>
    </source>
</evidence>
<dbReference type="InterPro" id="IPR011010">
    <property type="entry name" value="DNA_brk_join_enz"/>
</dbReference>
<dbReference type="Proteomes" id="UP000217881">
    <property type="component" value="Unassembled WGS sequence"/>
</dbReference>